<dbReference type="Gene3D" id="3.80.10.10">
    <property type="entry name" value="Ribonuclease Inhibitor"/>
    <property type="match status" value="1"/>
</dbReference>
<proteinExistence type="predicted"/>
<gene>
    <name evidence="1" type="ORF">DMC30DRAFT_228263</name>
</gene>
<dbReference type="Proteomes" id="UP000311382">
    <property type="component" value="Unassembled WGS sequence"/>
</dbReference>
<sequence>MSVRPEALYSFPHTCFRLNLVLLTEDPFKMSLIQLPEELLDHIVDIAVDGVEWGRPSRERDLGVSLSLVCRALLPCARRLLYRQPLSGRSTWKRAILLHKRLAARGGALAKLVRNLDALDLWHAALAVLPLNGAHAFQMRGMPDAFAWQTSVLGLCSNLRRIACAMDSMPQATKLLRALGPSMASLSHVKLSTTRWDDSGSSFDGAVACHFLGNLHRAGCALQGLALPGVDPSGIKQARMPQLEHNLEELAINMAKYLGDPTSFSVFLPVQVGILRKLDIDVPLQTTAADLQYLLTRVGGSLTTLRIASIWRKSTAYRYSRYGIGFTGPVLPLEAISLFPFLEHLTLERIGALSIARLQLLAQHCGANLRHLDASCSNWVADDGSSVLHSPGWHKRVFPEHRVAEILGNFARLETVNLGRVPVRATDGLGHLEAAMQQMDVDLRYEQCHARCEGCGSYHADG</sequence>
<reference evidence="1 2" key="1">
    <citation type="submission" date="2019-03" db="EMBL/GenBank/DDBJ databases">
        <title>Rhodosporidium diobovatum UCD-FST 08-225 genome sequencing, assembly, and annotation.</title>
        <authorList>
            <person name="Fakankun I.U."/>
            <person name="Fristensky B."/>
            <person name="Levin D.B."/>
        </authorList>
    </citation>
    <scope>NUCLEOTIDE SEQUENCE [LARGE SCALE GENOMIC DNA]</scope>
    <source>
        <strain evidence="1 2">UCD-FST 08-225</strain>
    </source>
</reference>
<evidence type="ECO:0000313" key="1">
    <source>
        <dbReference type="EMBL" id="TNY20950.1"/>
    </source>
</evidence>
<keyword evidence="2" id="KW-1185">Reference proteome</keyword>
<dbReference type="EMBL" id="SOZI01000054">
    <property type="protein sequence ID" value="TNY20950.1"/>
    <property type="molecule type" value="Genomic_DNA"/>
</dbReference>
<dbReference type="InterPro" id="IPR032675">
    <property type="entry name" value="LRR_dom_sf"/>
</dbReference>
<evidence type="ECO:0000313" key="2">
    <source>
        <dbReference type="Proteomes" id="UP000311382"/>
    </source>
</evidence>
<dbReference type="SUPFAM" id="SSF52047">
    <property type="entry name" value="RNI-like"/>
    <property type="match status" value="1"/>
</dbReference>
<accession>A0A5C5FW18</accession>
<comment type="caution">
    <text evidence="1">The sequence shown here is derived from an EMBL/GenBank/DDBJ whole genome shotgun (WGS) entry which is preliminary data.</text>
</comment>
<name>A0A5C5FW18_9BASI</name>
<dbReference type="AlphaFoldDB" id="A0A5C5FW18"/>
<organism evidence="1 2">
    <name type="scientific">Rhodotorula diobovata</name>
    <dbReference type="NCBI Taxonomy" id="5288"/>
    <lineage>
        <taxon>Eukaryota</taxon>
        <taxon>Fungi</taxon>
        <taxon>Dikarya</taxon>
        <taxon>Basidiomycota</taxon>
        <taxon>Pucciniomycotina</taxon>
        <taxon>Microbotryomycetes</taxon>
        <taxon>Sporidiobolales</taxon>
        <taxon>Sporidiobolaceae</taxon>
        <taxon>Rhodotorula</taxon>
    </lineage>
</organism>
<protein>
    <recommendedName>
        <fullName evidence="3">F-box domain-containing protein</fullName>
    </recommendedName>
</protein>
<evidence type="ECO:0008006" key="3">
    <source>
        <dbReference type="Google" id="ProtNLM"/>
    </source>
</evidence>
<dbReference type="OrthoDB" id="10549123at2759"/>